<evidence type="ECO:0000313" key="2">
    <source>
        <dbReference type="Proteomes" id="UP001519287"/>
    </source>
</evidence>
<proteinExistence type="predicted"/>
<dbReference type="EMBL" id="JAGGLB010000003">
    <property type="protein sequence ID" value="MBP1990072.1"/>
    <property type="molecule type" value="Genomic_DNA"/>
</dbReference>
<accession>A0ABS4IR74</accession>
<reference evidence="1 2" key="1">
    <citation type="submission" date="2021-03" db="EMBL/GenBank/DDBJ databases">
        <title>Genomic Encyclopedia of Type Strains, Phase IV (KMG-IV): sequencing the most valuable type-strain genomes for metagenomic binning, comparative biology and taxonomic classification.</title>
        <authorList>
            <person name="Goeker M."/>
        </authorList>
    </citation>
    <scope>NUCLEOTIDE SEQUENCE [LARGE SCALE GENOMIC DNA]</scope>
    <source>
        <strain evidence="1 2">DSM 26048</strain>
    </source>
</reference>
<evidence type="ECO:0008006" key="3">
    <source>
        <dbReference type="Google" id="ProtNLM"/>
    </source>
</evidence>
<dbReference type="RefSeq" id="WP_209970826.1">
    <property type="nucleotide sequence ID" value="NZ_JAGGLB010000003.1"/>
</dbReference>
<sequence length="73" mass="8555">MSEMIKSNQEQIRLRLQQLFQDANREDTHLLSLMEQLLAENERLKQEVIKLRSASQAKLGSQMSSKLRDALRE</sequence>
<name>A0ABS4IR74_9BACL</name>
<gene>
    <name evidence="1" type="ORF">J2Z66_001670</name>
</gene>
<keyword evidence="2" id="KW-1185">Reference proteome</keyword>
<dbReference type="Proteomes" id="UP001519287">
    <property type="component" value="Unassembled WGS sequence"/>
</dbReference>
<evidence type="ECO:0000313" key="1">
    <source>
        <dbReference type="EMBL" id="MBP1990072.1"/>
    </source>
</evidence>
<organism evidence="1 2">
    <name type="scientific">Paenibacillus eucommiae</name>
    <dbReference type="NCBI Taxonomy" id="1355755"/>
    <lineage>
        <taxon>Bacteria</taxon>
        <taxon>Bacillati</taxon>
        <taxon>Bacillota</taxon>
        <taxon>Bacilli</taxon>
        <taxon>Bacillales</taxon>
        <taxon>Paenibacillaceae</taxon>
        <taxon>Paenibacillus</taxon>
    </lineage>
</organism>
<comment type="caution">
    <text evidence="1">The sequence shown here is derived from an EMBL/GenBank/DDBJ whole genome shotgun (WGS) entry which is preliminary data.</text>
</comment>
<protein>
    <recommendedName>
        <fullName evidence="3">Ni2+-binding GTPase</fullName>
    </recommendedName>
</protein>